<sequence>MFKSFFPNPKLFFLSATIWCIVSMLLWYTGGEHWGEWLGFTKGYAVEELPIGVSRFWHLSFIWFYIWFTSFTTLFFIFWRVVANHAWQYWSILGSAFIIFNIWFDVQVSVAINAWYGPFWDLIQSMLSKHGGNINDLYMGMLTFMYIAMVSIFVTILNVFFVSHYIFRWRTAMTEYYTEHWHLLRHIEGASQRVQEDTMRFATIMETLGVRFISAIITLIAFLPVLFILSKHVPVLPIVGAIPHSLVWAAVVWSIFGTLLMLVVGIKLPGLEFNNQKVEAAYRKELVYGEDHADRAEPATLKELFGYVRHNYFRLYFHYTYFNLISNWYMQLDILFSLVVLFPSISAGLITLGLINQIGNVFDKVRSAFQYLITSWKTIVELLSIVKRLKMFESKL</sequence>
<evidence type="ECO:0000313" key="7">
    <source>
        <dbReference type="Proteomes" id="UP000242501"/>
    </source>
</evidence>
<reference evidence="7" key="1">
    <citation type="submission" date="2016-09" db="EMBL/GenBank/DDBJ databases">
        <authorList>
            <person name="Varghese N."/>
            <person name="Submissions S."/>
        </authorList>
    </citation>
    <scope>NUCLEOTIDE SEQUENCE [LARGE SCALE GENOMIC DNA]</scope>
    <source>
        <strain evidence="7">ANC 4422</strain>
    </source>
</reference>
<dbReference type="RefSeq" id="WP_092747890.1">
    <property type="nucleotide sequence ID" value="NZ_FMYL01000005.1"/>
</dbReference>
<feature type="transmembrane region" description="Helical" evidence="5">
    <location>
        <begin position="12"/>
        <end position="30"/>
    </location>
</feature>
<evidence type="ECO:0000313" key="6">
    <source>
        <dbReference type="EMBL" id="SDB92822.1"/>
    </source>
</evidence>
<evidence type="ECO:0000256" key="3">
    <source>
        <dbReference type="ARBA" id="ARBA00022989"/>
    </source>
</evidence>
<keyword evidence="1" id="KW-0813">Transport</keyword>
<feature type="transmembrane region" description="Helical" evidence="5">
    <location>
        <begin position="62"/>
        <end position="82"/>
    </location>
</feature>
<feature type="transmembrane region" description="Helical" evidence="5">
    <location>
        <begin position="241"/>
        <end position="266"/>
    </location>
</feature>
<dbReference type="InterPro" id="IPR009248">
    <property type="entry name" value="SbmA_BacA"/>
</dbReference>
<dbReference type="EMBL" id="FMYL01000005">
    <property type="protein sequence ID" value="SDB92822.1"/>
    <property type="molecule type" value="Genomic_DNA"/>
</dbReference>
<dbReference type="STRING" id="1219383.SAMN05421733_105126"/>
<dbReference type="Proteomes" id="UP000242501">
    <property type="component" value="Unassembled WGS sequence"/>
</dbReference>
<proteinExistence type="predicted"/>
<evidence type="ECO:0000256" key="4">
    <source>
        <dbReference type="ARBA" id="ARBA00023136"/>
    </source>
</evidence>
<dbReference type="InterPro" id="IPR050835">
    <property type="entry name" value="ABC_transporter_sub-D"/>
</dbReference>
<name>A0A1G6HF03_9GAMM</name>
<keyword evidence="4 5" id="KW-0472">Membrane</keyword>
<dbReference type="NCBIfam" id="NF009036">
    <property type="entry name" value="PRK12369.1"/>
    <property type="match status" value="1"/>
</dbReference>
<organism evidence="6 7">
    <name type="scientific">Acinetobacter boissieri</name>
    <dbReference type="NCBI Taxonomy" id="1219383"/>
    <lineage>
        <taxon>Bacteria</taxon>
        <taxon>Pseudomonadati</taxon>
        <taxon>Pseudomonadota</taxon>
        <taxon>Gammaproteobacteria</taxon>
        <taxon>Moraxellales</taxon>
        <taxon>Moraxellaceae</taxon>
        <taxon>Acinetobacter</taxon>
    </lineage>
</organism>
<dbReference type="Pfam" id="PF05992">
    <property type="entry name" value="SbmA_BacA"/>
    <property type="match status" value="1"/>
</dbReference>
<gene>
    <name evidence="6" type="ORF">SAMN05421733_105126</name>
</gene>
<evidence type="ECO:0000256" key="1">
    <source>
        <dbReference type="ARBA" id="ARBA00022448"/>
    </source>
</evidence>
<keyword evidence="3 5" id="KW-1133">Transmembrane helix</keyword>
<evidence type="ECO:0000256" key="2">
    <source>
        <dbReference type="ARBA" id="ARBA00022692"/>
    </source>
</evidence>
<keyword evidence="2 5" id="KW-0812">Transmembrane</keyword>
<feature type="transmembrane region" description="Helical" evidence="5">
    <location>
        <begin position="89"/>
        <end position="117"/>
    </location>
</feature>
<dbReference type="OrthoDB" id="8233587at2"/>
<dbReference type="NCBIfam" id="NF008306">
    <property type="entry name" value="PRK11098.1"/>
    <property type="match status" value="1"/>
</dbReference>
<dbReference type="GO" id="GO:0015833">
    <property type="term" value="P:peptide transport"/>
    <property type="evidence" value="ECO:0007669"/>
    <property type="project" value="InterPro"/>
</dbReference>
<feature type="transmembrane region" description="Helical" evidence="5">
    <location>
        <begin position="137"/>
        <end position="161"/>
    </location>
</feature>
<keyword evidence="7" id="KW-1185">Reference proteome</keyword>
<dbReference type="PANTHER" id="PTHR11384:SF59">
    <property type="entry name" value="LYSOSOMAL COBALAMIN TRANSPORTER ABCD4"/>
    <property type="match status" value="1"/>
</dbReference>
<accession>A0A1G6HF03</accession>
<protein>
    <submittedName>
        <fullName evidence="6">Peptide/bleomycin uptake transporter</fullName>
    </submittedName>
</protein>
<dbReference type="AlphaFoldDB" id="A0A1G6HF03"/>
<feature type="transmembrane region" description="Helical" evidence="5">
    <location>
        <begin position="208"/>
        <end position="229"/>
    </location>
</feature>
<dbReference type="PANTHER" id="PTHR11384">
    <property type="entry name" value="ATP-BINDING CASSETTE, SUB-FAMILY D MEMBER"/>
    <property type="match status" value="1"/>
</dbReference>
<dbReference type="GO" id="GO:0005886">
    <property type="term" value="C:plasma membrane"/>
    <property type="evidence" value="ECO:0007669"/>
    <property type="project" value="TreeGrafter"/>
</dbReference>
<dbReference type="GO" id="GO:1904680">
    <property type="term" value="F:peptide transmembrane transporter activity"/>
    <property type="evidence" value="ECO:0007669"/>
    <property type="project" value="InterPro"/>
</dbReference>
<evidence type="ECO:0000256" key="5">
    <source>
        <dbReference type="SAM" id="Phobius"/>
    </source>
</evidence>
<feature type="transmembrane region" description="Helical" evidence="5">
    <location>
        <begin position="334"/>
        <end position="356"/>
    </location>
</feature>